<dbReference type="GO" id="GO:0030001">
    <property type="term" value="P:metal ion transport"/>
    <property type="evidence" value="ECO:0007669"/>
    <property type="project" value="InterPro"/>
</dbReference>
<dbReference type="STRING" id="1817892.AUK40_05965"/>
<dbReference type="Proteomes" id="UP000183245">
    <property type="component" value="Unassembled WGS sequence"/>
</dbReference>
<dbReference type="InterPro" id="IPR050492">
    <property type="entry name" value="Bact_metal-bind_prot9"/>
</dbReference>
<evidence type="ECO:0000313" key="5">
    <source>
        <dbReference type="EMBL" id="OIP95570.1"/>
    </source>
</evidence>
<evidence type="ECO:0000256" key="3">
    <source>
        <dbReference type="ARBA" id="ARBA00022729"/>
    </source>
</evidence>
<evidence type="ECO:0000313" key="6">
    <source>
        <dbReference type="Proteomes" id="UP000183245"/>
    </source>
</evidence>
<evidence type="ECO:0000256" key="4">
    <source>
        <dbReference type="RuleBase" id="RU003512"/>
    </source>
</evidence>
<dbReference type="InterPro" id="IPR006127">
    <property type="entry name" value="ZnuA-like"/>
</dbReference>
<accession>A0A1J5IMG0</accession>
<protein>
    <recommendedName>
        <fullName evidence="7">Zinc-binding protein</fullName>
    </recommendedName>
</protein>
<dbReference type="GO" id="GO:0007155">
    <property type="term" value="P:cell adhesion"/>
    <property type="evidence" value="ECO:0007669"/>
    <property type="project" value="InterPro"/>
</dbReference>
<gene>
    <name evidence="5" type="ORF">AUK40_05965</name>
</gene>
<keyword evidence="2 4" id="KW-0813">Transport</keyword>
<dbReference type="SUPFAM" id="SSF53807">
    <property type="entry name" value="Helical backbone' metal receptor"/>
    <property type="match status" value="1"/>
</dbReference>
<dbReference type="Pfam" id="PF01297">
    <property type="entry name" value="ZnuA"/>
    <property type="match status" value="1"/>
</dbReference>
<organism evidence="5 6">
    <name type="scientific">Candidatus Wirthbacteria bacterium CG2_30_54_11</name>
    <dbReference type="NCBI Taxonomy" id="1817892"/>
    <lineage>
        <taxon>Bacteria</taxon>
        <taxon>Candidatus Wirthbacteria</taxon>
    </lineage>
</organism>
<evidence type="ECO:0000256" key="1">
    <source>
        <dbReference type="ARBA" id="ARBA00011028"/>
    </source>
</evidence>
<evidence type="ECO:0008006" key="7">
    <source>
        <dbReference type="Google" id="ProtNLM"/>
    </source>
</evidence>
<dbReference type="Gene3D" id="3.40.50.1980">
    <property type="entry name" value="Nitrogenase molybdenum iron protein domain"/>
    <property type="match status" value="2"/>
</dbReference>
<dbReference type="InterPro" id="IPR006129">
    <property type="entry name" value="AdhesinB"/>
</dbReference>
<dbReference type="AlphaFoldDB" id="A0A1J5IMG0"/>
<comment type="similarity">
    <text evidence="1 4">Belongs to the bacterial solute-binding protein 9 family.</text>
</comment>
<dbReference type="PRINTS" id="PR00690">
    <property type="entry name" value="ADHESNFAMILY"/>
</dbReference>
<dbReference type="InterPro" id="IPR006128">
    <property type="entry name" value="Lipoprotein_PsaA-like"/>
</dbReference>
<dbReference type="EMBL" id="MNZT01000108">
    <property type="protein sequence ID" value="OIP95570.1"/>
    <property type="molecule type" value="Genomic_DNA"/>
</dbReference>
<dbReference type="GO" id="GO:0046872">
    <property type="term" value="F:metal ion binding"/>
    <property type="evidence" value="ECO:0007669"/>
    <property type="project" value="InterPro"/>
</dbReference>
<dbReference type="PRINTS" id="PR00691">
    <property type="entry name" value="ADHESINB"/>
</dbReference>
<name>A0A1J5IMG0_9BACT</name>
<sequence length="314" mass="34427">MNKRMIFVCLSLIFLSAVTWWALGTGNLKNKNGSGRVQVIATLFPLYDFARTIGGNNAEVTLLLPPGTEAHAYEPKPGDIQKISQADVFIYTGPLMEPWVADILESIYNPDLTIVNASEGIELISSVTKGTDTTEGTLDPHIWLDFTNDLIIVDHITEAMSNRDSAQKEAFAASAAKLKDDLRQLDQDFTSTLSTCQSRTVVYGGHFALGYLTKRYDLTYLAAQGLSPDSEPSASDLTALVDDIRTRGVKTVFYEELSSPRIAETIANETSASLLELSAAHNISKRDLDSGVTFISIMRSDLDHLRQGLQCQTL</sequence>
<reference evidence="5 6" key="1">
    <citation type="journal article" date="2016" name="Environ. Microbiol.">
        <title>Genomic resolution of a cold subsurface aquifer community provides metabolic insights for novel microbes adapted to high CO concentrations.</title>
        <authorList>
            <person name="Probst A.J."/>
            <person name="Castelle C.J."/>
            <person name="Singh A."/>
            <person name="Brown C.T."/>
            <person name="Anantharaman K."/>
            <person name="Sharon I."/>
            <person name="Hug L.A."/>
            <person name="Burstein D."/>
            <person name="Emerson J.B."/>
            <person name="Thomas B.C."/>
            <person name="Banfield J.F."/>
        </authorList>
    </citation>
    <scope>NUCLEOTIDE SEQUENCE [LARGE SCALE GENOMIC DNA]</scope>
    <source>
        <strain evidence="5">CG2_30_54_11</strain>
    </source>
</reference>
<dbReference type="PANTHER" id="PTHR42953">
    <property type="entry name" value="HIGH-AFFINITY ZINC UPTAKE SYSTEM PROTEIN ZNUA-RELATED"/>
    <property type="match status" value="1"/>
</dbReference>
<dbReference type="PANTHER" id="PTHR42953:SF3">
    <property type="entry name" value="HIGH-AFFINITY ZINC UPTAKE SYSTEM PROTEIN ZNUA"/>
    <property type="match status" value="1"/>
</dbReference>
<keyword evidence="3" id="KW-0732">Signal</keyword>
<evidence type="ECO:0000256" key="2">
    <source>
        <dbReference type="ARBA" id="ARBA00022448"/>
    </source>
</evidence>
<comment type="caution">
    <text evidence="5">The sequence shown here is derived from an EMBL/GenBank/DDBJ whole genome shotgun (WGS) entry which is preliminary data.</text>
</comment>
<proteinExistence type="inferred from homology"/>